<dbReference type="PANTHER" id="PTHR47178">
    <property type="entry name" value="MONOOXYGENASE, FAD-BINDING"/>
    <property type="match status" value="1"/>
</dbReference>
<evidence type="ECO:0000313" key="5">
    <source>
        <dbReference type="EMBL" id="CAG8736137.1"/>
    </source>
</evidence>
<name>A0A9N9IJL6_9GLOM</name>
<dbReference type="GO" id="GO:0004497">
    <property type="term" value="F:monooxygenase activity"/>
    <property type="evidence" value="ECO:0007669"/>
    <property type="project" value="UniProtKB-KW"/>
</dbReference>
<dbReference type="Pfam" id="PF13450">
    <property type="entry name" value="NAD_binding_8"/>
    <property type="match status" value="1"/>
</dbReference>
<dbReference type="SUPFAM" id="SSF51905">
    <property type="entry name" value="FAD/NAD(P)-binding domain"/>
    <property type="match status" value="1"/>
</dbReference>
<evidence type="ECO:0000256" key="3">
    <source>
        <dbReference type="ARBA" id="ARBA00023002"/>
    </source>
</evidence>
<keyword evidence="2" id="KW-0274">FAD</keyword>
<organism evidence="5 6">
    <name type="scientific">Cetraspora pellucida</name>
    <dbReference type="NCBI Taxonomy" id="1433469"/>
    <lineage>
        <taxon>Eukaryota</taxon>
        <taxon>Fungi</taxon>
        <taxon>Fungi incertae sedis</taxon>
        <taxon>Mucoromycota</taxon>
        <taxon>Glomeromycotina</taxon>
        <taxon>Glomeromycetes</taxon>
        <taxon>Diversisporales</taxon>
        <taxon>Gigasporaceae</taxon>
        <taxon>Cetraspora</taxon>
    </lineage>
</organism>
<dbReference type="EMBL" id="CAJVQA010015247">
    <property type="protein sequence ID" value="CAG8736137.1"/>
    <property type="molecule type" value="Genomic_DNA"/>
</dbReference>
<keyword evidence="6" id="KW-1185">Reference proteome</keyword>
<dbReference type="AlphaFoldDB" id="A0A9N9IJL6"/>
<reference evidence="5" key="1">
    <citation type="submission" date="2021-06" db="EMBL/GenBank/DDBJ databases">
        <authorList>
            <person name="Kallberg Y."/>
            <person name="Tangrot J."/>
            <person name="Rosling A."/>
        </authorList>
    </citation>
    <scope>NUCLEOTIDE SEQUENCE</scope>
    <source>
        <strain evidence="5">FL966</strain>
    </source>
</reference>
<dbReference type="Gene3D" id="3.50.50.60">
    <property type="entry name" value="FAD/NAD(P)-binding domain"/>
    <property type="match status" value="1"/>
</dbReference>
<dbReference type="OrthoDB" id="655030at2759"/>
<proteinExistence type="predicted"/>
<keyword evidence="1" id="KW-0285">Flavoprotein</keyword>
<keyword evidence="3" id="KW-0560">Oxidoreductase</keyword>
<evidence type="ECO:0000256" key="2">
    <source>
        <dbReference type="ARBA" id="ARBA00022827"/>
    </source>
</evidence>
<dbReference type="PANTHER" id="PTHR47178:SF6">
    <property type="entry name" value="FAD-BINDING DOMAIN-CONTAINING PROTEIN"/>
    <property type="match status" value="1"/>
</dbReference>
<evidence type="ECO:0000256" key="1">
    <source>
        <dbReference type="ARBA" id="ARBA00022630"/>
    </source>
</evidence>
<keyword evidence="4" id="KW-0503">Monooxygenase</keyword>
<protein>
    <submittedName>
        <fullName evidence="5">19711_t:CDS:1</fullName>
    </submittedName>
</protein>
<dbReference type="Proteomes" id="UP000789759">
    <property type="component" value="Unassembled WGS sequence"/>
</dbReference>
<evidence type="ECO:0000256" key="4">
    <source>
        <dbReference type="ARBA" id="ARBA00023033"/>
    </source>
</evidence>
<comment type="caution">
    <text evidence="5">The sequence shown here is derived from an EMBL/GenBank/DDBJ whole genome shotgun (WGS) entry which is preliminary data.</text>
</comment>
<sequence length="421" mass="48275">MKNKSPTILIIGAGPGGLCLAHALEKNKNIKQFNVKIFDREFSPTARWQGYHVTLYSSGVKSLIQCVPTSLIPHIPHAIPDTNNLKEEHIVYALNRSGHKIVQPPTNRQFPNFIEFSKYPLNFNEFMLGYRDVLRDILLQDIEVQWGKKCVGYEEVENGVFALFEDGTREFGDLLVACDGINSVIRKQKLPHLKIQNNGIINIIADIAPSQQLISRLQKYTGNSLMNVIMGSYNDCSSQLLRMIPINDEREIDVRFRMTIIYSYAIHISPNTDDIDRDLYKETTAQIINEVKTRIAKTNPEKELTKLLLELWDLVPLDDSVNPYPFKKFNPPRKKLIRHIDPKSIPIWESTRVTLLGDAIHAMEPSLGLEILSKSLLKMDKIGWEKCIWLYENEMRQRTSRHVVLSTKAARKLHGIYRASS</sequence>
<gene>
    <name evidence="5" type="ORF">CPELLU_LOCUS13815</name>
</gene>
<dbReference type="InterPro" id="IPR036188">
    <property type="entry name" value="FAD/NAD-bd_sf"/>
</dbReference>
<dbReference type="PRINTS" id="PR00420">
    <property type="entry name" value="RNGMNOXGNASE"/>
</dbReference>
<evidence type="ECO:0000313" key="6">
    <source>
        <dbReference type="Proteomes" id="UP000789759"/>
    </source>
</evidence>
<accession>A0A9N9IJL6</accession>